<protein>
    <recommendedName>
        <fullName evidence="3">Histone-lysine N-methyltransferase SETMAR</fullName>
    </recommendedName>
</protein>
<organism evidence="1 2">
    <name type="scientific">Atta colombica</name>
    <dbReference type="NCBI Taxonomy" id="520822"/>
    <lineage>
        <taxon>Eukaryota</taxon>
        <taxon>Metazoa</taxon>
        <taxon>Ecdysozoa</taxon>
        <taxon>Arthropoda</taxon>
        <taxon>Hexapoda</taxon>
        <taxon>Insecta</taxon>
        <taxon>Pterygota</taxon>
        <taxon>Neoptera</taxon>
        <taxon>Endopterygota</taxon>
        <taxon>Hymenoptera</taxon>
        <taxon>Apocrita</taxon>
        <taxon>Aculeata</taxon>
        <taxon>Formicoidea</taxon>
        <taxon>Formicidae</taxon>
        <taxon>Myrmicinae</taxon>
        <taxon>Atta</taxon>
    </lineage>
</organism>
<dbReference type="EMBL" id="KQ976562">
    <property type="protein sequence ID" value="KYM80582.1"/>
    <property type="molecule type" value="Genomic_DNA"/>
</dbReference>
<dbReference type="PANTHER" id="PTHR47326:SF1">
    <property type="entry name" value="HTH PSQ-TYPE DOMAIN-CONTAINING PROTEIN"/>
    <property type="match status" value="1"/>
</dbReference>
<dbReference type="AlphaFoldDB" id="A0A151I1I0"/>
<evidence type="ECO:0000313" key="1">
    <source>
        <dbReference type="EMBL" id="KYM80582.1"/>
    </source>
</evidence>
<evidence type="ECO:0000313" key="2">
    <source>
        <dbReference type="Proteomes" id="UP000078540"/>
    </source>
</evidence>
<keyword evidence="2" id="KW-1185">Reference proteome</keyword>
<reference evidence="1 2" key="1">
    <citation type="submission" date="2015-09" db="EMBL/GenBank/DDBJ databases">
        <title>Atta colombica WGS genome.</title>
        <authorList>
            <person name="Nygaard S."/>
            <person name="Hu H."/>
            <person name="Boomsma J."/>
            <person name="Zhang G."/>
        </authorList>
    </citation>
    <scope>NUCLEOTIDE SEQUENCE [LARGE SCALE GENOMIC DNA]</scope>
    <source>
        <strain evidence="1">Treedump-2</strain>
        <tissue evidence="1">Whole body</tissue>
    </source>
</reference>
<dbReference type="Proteomes" id="UP000078540">
    <property type="component" value="Unassembled WGS sequence"/>
</dbReference>
<sequence>MDFVKDRNRQNRPTIATNPDKRLNVLLSFIEDNNIDLMSVHKILKKEKFHPYKSHLAQELYKDDFDRRIEFCESMMLNIDRSFIIFSDEATFELTENVNQHNCRYWSENPDWMYEIQNQQKVNV</sequence>
<evidence type="ECO:0008006" key="3">
    <source>
        <dbReference type="Google" id="ProtNLM"/>
    </source>
</evidence>
<dbReference type="STRING" id="520822.A0A151I1I0"/>
<gene>
    <name evidence="1" type="ORF">ALC53_08966</name>
</gene>
<dbReference type="PANTHER" id="PTHR47326">
    <property type="entry name" value="TRANSPOSABLE ELEMENT TC3 TRANSPOSASE-LIKE PROTEIN"/>
    <property type="match status" value="1"/>
</dbReference>
<proteinExistence type="predicted"/>
<name>A0A151I1I0_9HYME</name>
<accession>A0A151I1I0</accession>